<dbReference type="GO" id="GO:0000428">
    <property type="term" value="C:DNA-directed RNA polymerase complex"/>
    <property type="evidence" value="ECO:0007669"/>
    <property type="project" value="UniProtKB-KW"/>
</dbReference>
<accession>A0ABY2JH39</accession>
<keyword evidence="1" id="KW-0240">DNA-directed RNA polymerase</keyword>
<keyword evidence="2" id="KW-1185">Reference proteome</keyword>
<evidence type="ECO:0000313" key="2">
    <source>
        <dbReference type="Proteomes" id="UP000297853"/>
    </source>
</evidence>
<protein>
    <submittedName>
        <fullName evidence="1">DNA-directed RNA polymerase subunit beta</fullName>
    </submittedName>
</protein>
<sequence length="209" mass="22730">MAENFHKPTQFSGSKFESFQGGEDPAMISRVAHETAHALLARVRSDPDPDIVERLVAYTDENGVDAVAELWSRASPRSLPGALWRIYLVRLLIRQDPEGTAFLYQRGTEVTVAIDPVIAGAAVPTGTAEIIVLADQILRGIFTGDFAVALDRAAAFCRVISVGCTSAADDLETTEPLRSTELTTRALRFSTTAQEFGSCARLWRSDSLD</sequence>
<organism evidence="1 2">
    <name type="scientific">Cryobacterium sinapicolor</name>
    <dbReference type="NCBI Taxonomy" id="1259236"/>
    <lineage>
        <taxon>Bacteria</taxon>
        <taxon>Bacillati</taxon>
        <taxon>Actinomycetota</taxon>
        <taxon>Actinomycetes</taxon>
        <taxon>Micrococcales</taxon>
        <taxon>Microbacteriaceae</taxon>
        <taxon>Cryobacterium</taxon>
    </lineage>
</organism>
<comment type="caution">
    <text evidence="1">The sequence shown here is derived from an EMBL/GenBank/DDBJ whole genome shotgun (WGS) entry which is preliminary data.</text>
</comment>
<gene>
    <name evidence="1" type="ORF">E3T28_04255</name>
</gene>
<evidence type="ECO:0000313" key="1">
    <source>
        <dbReference type="EMBL" id="TFD03055.1"/>
    </source>
</evidence>
<dbReference type="Proteomes" id="UP000297853">
    <property type="component" value="Unassembled WGS sequence"/>
</dbReference>
<proteinExistence type="predicted"/>
<dbReference type="RefSeq" id="WP_134428263.1">
    <property type="nucleotide sequence ID" value="NZ_SOGQ01000019.1"/>
</dbReference>
<keyword evidence="1" id="KW-0804">Transcription</keyword>
<reference evidence="1 2" key="1">
    <citation type="submission" date="2019-03" db="EMBL/GenBank/DDBJ databases">
        <title>Genomics of glacier-inhabiting Cryobacterium strains.</title>
        <authorList>
            <person name="Liu Q."/>
            <person name="Xin Y.-H."/>
        </authorList>
    </citation>
    <scope>NUCLEOTIDE SEQUENCE [LARGE SCALE GENOMIC DNA]</scope>
    <source>
        <strain evidence="1 2">TMT1-23-1</strain>
    </source>
</reference>
<name>A0ABY2JH39_9MICO</name>
<dbReference type="EMBL" id="SOGQ01000019">
    <property type="protein sequence ID" value="TFD03055.1"/>
    <property type="molecule type" value="Genomic_DNA"/>
</dbReference>